<proteinExistence type="predicted"/>
<organism evidence="1 2">
    <name type="scientific">Zasmidium cellare</name>
    <name type="common">Wine cellar mold</name>
    <name type="synonym">Racodium cellare</name>
    <dbReference type="NCBI Taxonomy" id="395010"/>
    <lineage>
        <taxon>Eukaryota</taxon>
        <taxon>Fungi</taxon>
        <taxon>Dikarya</taxon>
        <taxon>Ascomycota</taxon>
        <taxon>Pezizomycotina</taxon>
        <taxon>Dothideomycetes</taxon>
        <taxon>Dothideomycetidae</taxon>
        <taxon>Mycosphaerellales</taxon>
        <taxon>Mycosphaerellaceae</taxon>
        <taxon>Zasmidium</taxon>
    </lineage>
</organism>
<protein>
    <recommendedName>
        <fullName evidence="3">Methyltransferase domain-containing protein</fullName>
    </recommendedName>
</protein>
<reference evidence="1 2" key="1">
    <citation type="journal article" date="2023" name="G3 (Bethesda)">
        <title>A chromosome-level genome assembly of Zasmidium syzygii isolated from banana leaves.</title>
        <authorList>
            <person name="van Westerhoven A.C."/>
            <person name="Mehrabi R."/>
            <person name="Talebi R."/>
            <person name="Steentjes M.B.F."/>
            <person name="Corcolon B."/>
            <person name="Chong P.A."/>
            <person name="Kema G.H.J."/>
            <person name="Seidl M.F."/>
        </authorList>
    </citation>
    <scope>NUCLEOTIDE SEQUENCE [LARGE SCALE GENOMIC DNA]</scope>
    <source>
        <strain evidence="1 2">P124</strain>
    </source>
</reference>
<dbReference type="Pfam" id="PF13489">
    <property type="entry name" value="Methyltransf_23"/>
    <property type="match status" value="1"/>
</dbReference>
<evidence type="ECO:0000313" key="2">
    <source>
        <dbReference type="Proteomes" id="UP001305779"/>
    </source>
</evidence>
<dbReference type="EMBL" id="JAXOVC010000007">
    <property type="protein sequence ID" value="KAK4498954.1"/>
    <property type="molecule type" value="Genomic_DNA"/>
</dbReference>
<dbReference type="Proteomes" id="UP001305779">
    <property type="component" value="Unassembled WGS sequence"/>
</dbReference>
<sequence length="232" mass="27007">MSNVAQPRDDRLVQWAGRNFARFALENNISCVPVDEPEEQNFDEVHGIFEDLFDRVVLPDYEIDDIEEPAVLDCGYGKGQWLEGILKTNDDAWCVGVDIYTGSGNSDEESDEENDDDRLVQYEKKRWNLNVSFRTSRDPDLRPETFHLINSRVLTDGINSSRWPEYVRELKNLLKPGGWLQMVEVHCLFQSDSGRSAPFLERWWQYYQDTMTRMGKDPRVFSRLGNLMRDAG</sequence>
<evidence type="ECO:0008006" key="3">
    <source>
        <dbReference type="Google" id="ProtNLM"/>
    </source>
</evidence>
<dbReference type="Gene3D" id="3.40.50.150">
    <property type="entry name" value="Vaccinia Virus protein VP39"/>
    <property type="match status" value="1"/>
</dbReference>
<gene>
    <name evidence="1" type="ORF">PRZ48_009465</name>
</gene>
<evidence type="ECO:0000313" key="1">
    <source>
        <dbReference type="EMBL" id="KAK4498954.1"/>
    </source>
</evidence>
<comment type="caution">
    <text evidence="1">The sequence shown here is derived from an EMBL/GenBank/DDBJ whole genome shotgun (WGS) entry which is preliminary data.</text>
</comment>
<keyword evidence="2" id="KW-1185">Reference proteome</keyword>
<name>A0ABR0EBS5_ZASCE</name>
<dbReference type="InterPro" id="IPR029063">
    <property type="entry name" value="SAM-dependent_MTases_sf"/>
</dbReference>
<accession>A0ABR0EBS5</accession>
<dbReference type="SUPFAM" id="SSF53335">
    <property type="entry name" value="S-adenosyl-L-methionine-dependent methyltransferases"/>
    <property type="match status" value="1"/>
</dbReference>